<protein>
    <submittedName>
        <fullName evidence="1">Uncharacterized protein</fullName>
    </submittedName>
</protein>
<gene>
    <name evidence="1" type="ORF">PYW08_005856</name>
</gene>
<dbReference type="EMBL" id="CM056794">
    <property type="protein sequence ID" value="KAJ8717457.1"/>
    <property type="molecule type" value="Genomic_DNA"/>
</dbReference>
<evidence type="ECO:0000313" key="1">
    <source>
        <dbReference type="EMBL" id="KAJ8717457.1"/>
    </source>
</evidence>
<comment type="caution">
    <text evidence="1">The sequence shown here is derived from an EMBL/GenBank/DDBJ whole genome shotgun (WGS) entry which is preliminary data.</text>
</comment>
<dbReference type="Proteomes" id="UP001231649">
    <property type="component" value="Chromosome 18"/>
</dbReference>
<accession>A0ACC2QIV4</accession>
<keyword evidence="2" id="KW-1185">Reference proteome</keyword>
<reference evidence="1" key="1">
    <citation type="submission" date="2023-03" db="EMBL/GenBank/DDBJ databases">
        <title>Chromosome-level genomes of two armyworms, Mythimna separata and Mythimna loreyi, provide insights into the biosynthesis and reception of sex pheromones.</title>
        <authorList>
            <person name="Zhao H."/>
        </authorList>
    </citation>
    <scope>NUCLEOTIDE SEQUENCE</scope>
    <source>
        <strain evidence="1">BeijingLab</strain>
    </source>
</reference>
<organism evidence="1 2">
    <name type="scientific">Mythimna loreyi</name>
    <dbReference type="NCBI Taxonomy" id="667449"/>
    <lineage>
        <taxon>Eukaryota</taxon>
        <taxon>Metazoa</taxon>
        <taxon>Ecdysozoa</taxon>
        <taxon>Arthropoda</taxon>
        <taxon>Hexapoda</taxon>
        <taxon>Insecta</taxon>
        <taxon>Pterygota</taxon>
        <taxon>Neoptera</taxon>
        <taxon>Endopterygota</taxon>
        <taxon>Lepidoptera</taxon>
        <taxon>Glossata</taxon>
        <taxon>Ditrysia</taxon>
        <taxon>Noctuoidea</taxon>
        <taxon>Noctuidae</taxon>
        <taxon>Noctuinae</taxon>
        <taxon>Hadenini</taxon>
        <taxon>Mythimna</taxon>
    </lineage>
</organism>
<sequence>MDKMRLIFWVTALAVLSIASAKNATAKAKPKRQLDSIRTHENLQYSLVLPHSRVQHYRALGNNRRISHGPTKGKLPPYAVQMEPVVQYSQKDPLYDPNQDNLEESVVNKNEIYAQSKILNLQDQSSAETYGPPYGSLPTAPLYSQHPHYYEEPEPIIEIIIKESNETLPAPPPPPVQKKKKEPVHVFYVKYSKDPHSKDKVIYEKPIPAITPPTNDEDEHHEHADEYVTVTPEPYLPPKTTTLRAIIKPESEVYHSDSSVKVTFGNEGRHYSDRRESHSHSEHHEETAPKPAIAFPNSPPQPTPQSHHNVQIHQSHPQLERSASPKPQFVESSTRPSFLQHQHQHQQQSQYFRPGPPQAQSRIQFQPQPVPNEQQLPRQGPSVSPFRPQPQPQTPRIPFGPTPTFNAAFSNGPIGPVSHFGSPTAASPVTTFPTASFPRANNGPSFHSRVNSPPSFGPRPQFNGPPRTSFHSGPQRPFPPKPNAYFDDPKYLQENYHTITTDQVDPPKTQQLPSRPLQPFGQPSPSPSSAQFQEHRRPPIVPLNQQLPQQRPAQQFDSIHNKPSIAINPSASPFFNLKPSPPLIENNRPPFHQHSLQPQPQQQFSFHQGPQGLPRPSPQIPFQQHSFPSPSPSPQNQFVPSPSAAPLYNFQPQPSPTPDVFHQGSPSERPFNHQSNLEHQQNIGGLVPGGGELVPAISKYEQHITVNGPTSQPFSGLGESSPSQPSPTPSQQQQYQLQQQHNQQQQRHQHEQHQRHEQQQRQEQQQRHEQQQRQQQEQQQRQQQQEQQQRQQQEQRQQIEQQHRQNQQQQYQQQQQQLDAEQEQVRLQLAHNVQKQQEEIQRLQAQLLHSQHQQQQQQEQYQSNYQQQVQATSPRSQYIQERSRPRPTYATSTVSPPYYQSTSRTVEIKPTTSKYVSSTQNSVTAAPETKKEAKKNKPNIELPDEVPDDLRQQLLSSGILDNADISVLDYDKVGDTPLDSLPPDQLANFFSAGGGQQIASSENRPVYVKPNGDSIQSRIDEDIEDDQEFAASENVPSYVAPPPNGQAVEMKVVHFNPDTAEGQQLAEQYIKENATQVDPVALNDKRYNRYLPLKVSGNQFPLPDVLKGRKVTSVVVLAPVETEALGGHTRAERAAEENLKGIKFIAGESLQEVLKRPTKDNFNKWLEVEKKTATDLQSVVLLVTGDAEAADGKEIFMYDIASGSVNKLDGDLSNAFVEAAENNSLSKDIESLAIEGEGTPENFDKDKSDDVAAEGSENVPLYVDLSGLNLDQGNTNQVSISSGYSKTKHGRSFRRH</sequence>
<name>A0ACC2QIV4_9NEOP</name>
<proteinExistence type="predicted"/>
<evidence type="ECO:0000313" key="2">
    <source>
        <dbReference type="Proteomes" id="UP001231649"/>
    </source>
</evidence>